<proteinExistence type="predicted"/>
<keyword evidence="4" id="KW-1185">Reference proteome</keyword>
<protein>
    <submittedName>
        <fullName evidence="3">Uncharacterized protein</fullName>
    </submittedName>
</protein>
<dbReference type="EMBL" id="CP097649">
    <property type="protein sequence ID" value="URI15324.1"/>
    <property type="molecule type" value="Genomic_DNA"/>
</dbReference>
<evidence type="ECO:0000256" key="2">
    <source>
        <dbReference type="SAM" id="MobiDB-lite"/>
    </source>
</evidence>
<organism evidence="3 4">
    <name type="scientific">Brevundimonas albigilva</name>
    <dbReference type="NCBI Taxonomy" id="1312364"/>
    <lineage>
        <taxon>Bacteria</taxon>
        <taxon>Pseudomonadati</taxon>
        <taxon>Pseudomonadota</taxon>
        <taxon>Alphaproteobacteria</taxon>
        <taxon>Caulobacterales</taxon>
        <taxon>Caulobacteraceae</taxon>
        <taxon>Brevundimonas</taxon>
    </lineage>
</organism>
<feature type="coiled-coil region" evidence="1">
    <location>
        <begin position="12"/>
        <end position="111"/>
    </location>
</feature>
<evidence type="ECO:0000256" key="1">
    <source>
        <dbReference type="SAM" id="Coils"/>
    </source>
</evidence>
<feature type="region of interest" description="Disordered" evidence="2">
    <location>
        <begin position="239"/>
        <end position="277"/>
    </location>
</feature>
<dbReference type="Proteomes" id="UP001055429">
    <property type="component" value="Chromosome"/>
</dbReference>
<sequence>MAVTDILKRDPVAAARKAHEAAQRGLANAKAKRDAAVAEVLSAERAQTAAATADGEAADGVLESATRRLRDARDLVDAFDRRVTPAAEAALADAEAAIADAERHVQYAAAEAQAKAARAKLAKEYPDLQRRYVELLDLVTAADAAVDAANSNLPADASPLPTVEAPLRDHPAQPRRIVSDTIQGIWHHQGGARVIDPSRIVNGKYQHRSSGAVHHLTADHCKLVDKRVVVSVPATPAAIGPRLASTPLPPLKLEAPKPPPEKTEYLSPETAGRSEAA</sequence>
<name>A0ABY4SQG9_9CAUL</name>
<reference evidence="3" key="1">
    <citation type="submission" date="2022-05" db="EMBL/GenBank/DDBJ databases">
        <title>Brevundimonas albigilva TT17 genome sequence.</title>
        <authorList>
            <person name="Lee K."/>
            <person name="Son H."/>
        </authorList>
    </citation>
    <scope>NUCLEOTIDE SEQUENCE</scope>
    <source>
        <strain evidence="3">TT17</strain>
    </source>
</reference>
<evidence type="ECO:0000313" key="3">
    <source>
        <dbReference type="EMBL" id="URI15324.1"/>
    </source>
</evidence>
<dbReference type="RefSeq" id="WP_250201955.1">
    <property type="nucleotide sequence ID" value="NZ_CP097649.1"/>
</dbReference>
<accession>A0ABY4SQG9</accession>
<evidence type="ECO:0000313" key="4">
    <source>
        <dbReference type="Proteomes" id="UP001055429"/>
    </source>
</evidence>
<keyword evidence="1" id="KW-0175">Coiled coil</keyword>
<gene>
    <name evidence="3" type="ORF">M8231_16290</name>
</gene>